<dbReference type="PANTHER" id="PTHR47959">
    <property type="entry name" value="ATP-DEPENDENT RNA HELICASE RHLE-RELATED"/>
    <property type="match status" value="1"/>
</dbReference>
<dbReference type="GO" id="GO:0005829">
    <property type="term" value="C:cytosol"/>
    <property type="evidence" value="ECO:0007669"/>
    <property type="project" value="TreeGrafter"/>
</dbReference>
<dbReference type="InterPro" id="IPR014014">
    <property type="entry name" value="RNA_helicase_DEAD_Q_motif"/>
</dbReference>
<evidence type="ECO:0000256" key="2">
    <source>
        <dbReference type="ARBA" id="ARBA00012552"/>
    </source>
</evidence>
<dbReference type="InterPro" id="IPR014001">
    <property type="entry name" value="Helicase_ATP-bd"/>
</dbReference>
<dbReference type="InterPro" id="IPR001650">
    <property type="entry name" value="Helicase_C-like"/>
</dbReference>
<keyword evidence="8" id="KW-0694">RNA-binding</keyword>
<dbReference type="SUPFAM" id="SSF52540">
    <property type="entry name" value="P-loop containing nucleoside triphosphate hydrolases"/>
    <property type="match status" value="1"/>
</dbReference>
<evidence type="ECO:0000259" key="14">
    <source>
        <dbReference type="PROSITE" id="PS51195"/>
    </source>
</evidence>
<feature type="short sequence motif" description="Q motif" evidence="11">
    <location>
        <begin position="24"/>
        <end position="52"/>
    </location>
</feature>
<evidence type="ECO:0000256" key="10">
    <source>
        <dbReference type="ARBA" id="ARBA00047984"/>
    </source>
</evidence>
<evidence type="ECO:0000256" key="5">
    <source>
        <dbReference type="ARBA" id="ARBA00022801"/>
    </source>
</evidence>
<dbReference type="AlphaFoldDB" id="A0A9N8PTE6"/>
<keyword evidence="5" id="KW-0378">Hydrolase</keyword>
<dbReference type="Gene3D" id="3.40.50.300">
    <property type="entry name" value="P-loop containing nucleotide triphosphate hydrolases"/>
    <property type="match status" value="2"/>
</dbReference>
<dbReference type="EMBL" id="CAINUL010000006">
    <property type="protein sequence ID" value="CAD0110221.1"/>
    <property type="molecule type" value="Genomic_DNA"/>
</dbReference>
<organism evidence="15 16">
    <name type="scientific">Aureobasidium uvarum</name>
    <dbReference type="NCBI Taxonomy" id="2773716"/>
    <lineage>
        <taxon>Eukaryota</taxon>
        <taxon>Fungi</taxon>
        <taxon>Dikarya</taxon>
        <taxon>Ascomycota</taxon>
        <taxon>Pezizomycotina</taxon>
        <taxon>Dothideomycetes</taxon>
        <taxon>Dothideomycetidae</taxon>
        <taxon>Dothideales</taxon>
        <taxon>Saccotheciaceae</taxon>
        <taxon>Aureobasidium</taxon>
    </lineage>
</organism>
<dbReference type="GO" id="GO:0003724">
    <property type="term" value="F:RNA helicase activity"/>
    <property type="evidence" value="ECO:0007669"/>
    <property type="project" value="UniProtKB-EC"/>
</dbReference>
<dbReference type="GO" id="GO:0003723">
    <property type="term" value="F:RNA binding"/>
    <property type="evidence" value="ECO:0007669"/>
    <property type="project" value="UniProtKB-KW"/>
</dbReference>
<evidence type="ECO:0000256" key="4">
    <source>
        <dbReference type="ARBA" id="ARBA00022741"/>
    </source>
</evidence>
<dbReference type="InterPro" id="IPR011545">
    <property type="entry name" value="DEAD/DEAH_box_helicase_dom"/>
</dbReference>
<reference evidence="15" key="1">
    <citation type="submission" date="2020-06" db="EMBL/GenBank/DDBJ databases">
        <authorList>
            <person name="Onetto C."/>
        </authorList>
    </citation>
    <scope>NUCLEOTIDE SEQUENCE</scope>
</reference>
<dbReference type="Pfam" id="PF00271">
    <property type="entry name" value="Helicase_C"/>
    <property type="match status" value="1"/>
</dbReference>
<keyword evidence="4" id="KW-0547">Nucleotide-binding</keyword>
<keyword evidence="7" id="KW-0067">ATP-binding</keyword>
<feature type="domain" description="Helicase C-terminal" evidence="13">
    <location>
        <begin position="256"/>
        <end position="420"/>
    </location>
</feature>
<dbReference type="Pfam" id="PF00270">
    <property type="entry name" value="DEAD"/>
    <property type="match status" value="1"/>
</dbReference>
<gene>
    <name evidence="15" type="ORF">AWRI4620_LOCUS4476</name>
</gene>
<feature type="domain" description="Helicase ATP-binding" evidence="12">
    <location>
        <begin position="72"/>
        <end position="245"/>
    </location>
</feature>
<dbReference type="GO" id="GO:0010467">
    <property type="term" value="P:gene expression"/>
    <property type="evidence" value="ECO:0007669"/>
    <property type="project" value="UniProtKB-ARBA"/>
</dbReference>
<dbReference type="SMART" id="SM00487">
    <property type="entry name" value="DEXDc"/>
    <property type="match status" value="1"/>
</dbReference>
<dbReference type="GO" id="GO:0042254">
    <property type="term" value="P:ribosome biogenesis"/>
    <property type="evidence" value="ECO:0007669"/>
    <property type="project" value="UniProtKB-KW"/>
</dbReference>
<evidence type="ECO:0000256" key="7">
    <source>
        <dbReference type="ARBA" id="ARBA00022840"/>
    </source>
</evidence>
<name>A0A9N8PTE6_9PEZI</name>
<feature type="domain" description="DEAD-box RNA helicase Q" evidence="14">
    <location>
        <begin position="24"/>
        <end position="52"/>
    </location>
</feature>
<evidence type="ECO:0000256" key="3">
    <source>
        <dbReference type="ARBA" id="ARBA00022517"/>
    </source>
</evidence>
<dbReference type="GO" id="GO:0005634">
    <property type="term" value="C:nucleus"/>
    <property type="evidence" value="ECO:0007669"/>
    <property type="project" value="UniProtKB-SubCell"/>
</dbReference>
<dbReference type="CDD" id="cd18787">
    <property type="entry name" value="SF2_C_DEAD"/>
    <property type="match status" value="1"/>
</dbReference>
<comment type="caution">
    <text evidence="15">The sequence shown here is derived from an EMBL/GenBank/DDBJ whole genome shotgun (WGS) entry which is preliminary data.</text>
</comment>
<dbReference type="InterPro" id="IPR027417">
    <property type="entry name" value="P-loop_NTPase"/>
</dbReference>
<comment type="catalytic activity">
    <reaction evidence="10">
        <text>ATP + H2O = ADP + phosphate + H(+)</text>
        <dbReference type="Rhea" id="RHEA:13065"/>
        <dbReference type="ChEBI" id="CHEBI:15377"/>
        <dbReference type="ChEBI" id="CHEBI:15378"/>
        <dbReference type="ChEBI" id="CHEBI:30616"/>
        <dbReference type="ChEBI" id="CHEBI:43474"/>
        <dbReference type="ChEBI" id="CHEBI:456216"/>
        <dbReference type="EC" id="3.6.4.13"/>
    </reaction>
</comment>
<dbReference type="GO" id="GO:0005524">
    <property type="term" value="F:ATP binding"/>
    <property type="evidence" value="ECO:0007669"/>
    <property type="project" value="UniProtKB-KW"/>
</dbReference>
<keyword evidence="3" id="KW-0690">Ribosome biogenesis</keyword>
<dbReference type="PANTHER" id="PTHR47959:SF1">
    <property type="entry name" value="ATP-DEPENDENT RNA HELICASE DBPA"/>
    <property type="match status" value="1"/>
</dbReference>
<dbReference type="SMART" id="SM00490">
    <property type="entry name" value="HELICc"/>
    <property type="match status" value="1"/>
</dbReference>
<evidence type="ECO:0000259" key="13">
    <source>
        <dbReference type="PROSITE" id="PS51194"/>
    </source>
</evidence>
<proteinExistence type="predicted"/>
<dbReference type="PROSITE" id="PS51192">
    <property type="entry name" value="HELICASE_ATP_BIND_1"/>
    <property type="match status" value="1"/>
</dbReference>
<dbReference type="OrthoDB" id="10265785at2759"/>
<evidence type="ECO:0000256" key="6">
    <source>
        <dbReference type="ARBA" id="ARBA00022806"/>
    </source>
</evidence>
<evidence type="ECO:0000256" key="11">
    <source>
        <dbReference type="PROSITE-ProRule" id="PRU00552"/>
    </source>
</evidence>
<evidence type="ECO:0000313" key="15">
    <source>
        <dbReference type="EMBL" id="CAD0110221.1"/>
    </source>
</evidence>
<sequence>MADGQGLDDIDAADIESNYDESTDSFDAMNLKTDLLRGIYACGFERPSAFQQHAIMPAIKGEYKSQYYARLMLTMSEGKDVVAQARSGSGTTAAVSISVLQKIDSDVEACQVLILAPTRERAQQIRQVIATIGGFTNIECYACIGGTRIGDDTKALRDGRQSVVVGTPGRVHDMIHRRALCTDNIKMIVLDEADTILSRGFAEQVHDILGILCQSTTTQVVLFSATMSQDVLQVTTEFMRNPVRITIEKYETCLKGIKQFYVTVENEQEDWKVDSLSDLHRTITNRQAVIFCNTRGKVEWLTDKLTARGFAVSAIHRDMDAPQRDASMRQFFSGSHVLIATNMLANTIDVQQVPLVINYDLPSNPEDYIRRVGRGGGGRLGRKGVAINFVAADELRTMHEIEQFYGTQIEKMPTNAAENALKAQHVREMLEALPNELVLEVLSESKVQDLLAIHQGPAQVETLFSSDQIAVTKVEQPVTGHMDADKYTDDHFNQKVKQAFESLVHKHLDRLVDDQLPLAIELFFRSVVEDLRDQFYEDCKADEASLRETVDEGCTMLHDETEKCTTEINDLIQDRLDELEHHSNEFRIITGEQLACLGYWSDQFANSTGDKERATSITKSLAMERVYFHAVTKANPSVIVRERREWEGVTGVHAGLGASISGMTSLDDEQRERWLAGEIDADGNDRVQE</sequence>
<evidence type="ECO:0000256" key="1">
    <source>
        <dbReference type="ARBA" id="ARBA00004123"/>
    </source>
</evidence>
<dbReference type="EC" id="3.6.4.13" evidence="2"/>
<evidence type="ECO:0000256" key="9">
    <source>
        <dbReference type="ARBA" id="ARBA00023242"/>
    </source>
</evidence>
<evidence type="ECO:0000259" key="12">
    <source>
        <dbReference type="PROSITE" id="PS51192"/>
    </source>
</evidence>
<keyword evidence="6" id="KW-0347">Helicase</keyword>
<protein>
    <recommendedName>
        <fullName evidence="2">RNA helicase</fullName>
        <ecNumber evidence="2">3.6.4.13</ecNumber>
    </recommendedName>
</protein>
<dbReference type="GO" id="GO:0016787">
    <property type="term" value="F:hydrolase activity"/>
    <property type="evidence" value="ECO:0007669"/>
    <property type="project" value="UniProtKB-KW"/>
</dbReference>
<keyword evidence="9" id="KW-0539">Nucleus</keyword>
<dbReference type="InterPro" id="IPR050079">
    <property type="entry name" value="DEAD_box_RNA_helicase"/>
</dbReference>
<dbReference type="Proteomes" id="UP000745764">
    <property type="component" value="Unassembled WGS sequence"/>
</dbReference>
<evidence type="ECO:0000256" key="8">
    <source>
        <dbReference type="ARBA" id="ARBA00022884"/>
    </source>
</evidence>
<dbReference type="PROSITE" id="PS51195">
    <property type="entry name" value="Q_MOTIF"/>
    <property type="match status" value="1"/>
</dbReference>
<comment type="subcellular location">
    <subcellularLocation>
        <location evidence="1">Nucleus</location>
    </subcellularLocation>
</comment>
<evidence type="ECO:0000313" key="16">
    <source>
        <dbReference type="Proteomes" id="UP000745764"/>
    </source>
</evidence>
<accession>A0A9N8PTE6</accession>
<dbReference type="PROSITE" id="PS51194">
    <property type="entry name" value="HELICASE_CTER"/>
    <property type="match status" value="1"/>
</dbReference>
<keyword evidence="16" id="KW-1185">Reference proteome</keyword>